<evidence type="ECO:0000313" key="2">
    <source>
        <dbReference type="Proteomes" id="UP001304050"/>
    </source>
</evidence>
<keyword evidence="1" id="KW-0808">Transferase</keyword>
<proteinExistence type="predicted"/>
<protein>
    <submittedName>
        <fullName evidence="1">RNA-directed DNA polymerase</fullName>
    </submittedName>
</protein>
<comment type="caution">
    <text evidence="1">The sequence shown here is derived from an EMBL/GenBank/DDBJ whole genome shotgun (WGS) entry which is preliminary data.</text>
</comment>
<reference evidence="1" key="1">
    <citation type="submission" date="2023-12" db="EMBL/GenBank/DDBJ databases">
        <title>Diversity of Rhizobium in root nodule of phaseolus vulgaris.</title>
        <authorList>
            <person name="Wang H."/>
        </authorList>
    </citation>
    <scope>NUCLEOTIDE SEQUENCE</scope>
    <source>
        <strain evidence="1">MJ31</strain>
    </source>
</reference>
<name>A0ACC6MY50_9HYPH</name>
<organism evidence="1 2">
    <name type="scientific">Rhizobium mulingense</name>
    <dbReference type="NCBI Taxonomy" id="3031128"/>
    <lineage>
        <taxon>Bacteria</taxon>
        <taxon>Pseudomonadati</taxon>
        <taxon>Pseudomonadota</taxon>
        <taxon>Alphaproteobacteria</taxon>
        <taxon>Hyphomicrobiales</taxon>
        <taxon>Rhizobiaceae</taxon>
        <taxon>Rhizobium/Agrobacterium group</taxon>
        <taxon>Rhizobium</taxon>
    </lineage>
</organism>
<dbReference type="Proteomes" id="UP001304050">
    <property type="component" value="Unassembled WGS sequence"/>
</dbReference>
<evidence type="ECO:0000313" key="1">
    <source>
        <dbReference type="EMBL" id="MEA3518319.1"/>
    </source>
</evidence>
<keyword evidence="1" id="KW-0548">Nucleotidyltransferase</keyword>
<sequence>MPHLDRQALLWSLEHITAHGDTDIFPYPFEFEFLRERKEEIVNALAAENTVTFRPLSSLDSLVPKSRHGFRVAHQLYPTDAIFLLAATASIGAQIETARGPADARPGFSYRYQPGDNFKMFADDCRYSNWLWTQFGQVQFAEEGDFTCVIEADISDFYQRIYHHRLENNLREAAGETTETRMIMAFLRDIRARQSFGIPVGGNASRLLAELALVDIDRALVGEGYLVSRYVDDFRIFIRTGQDPYDALAFLADSLWAGEGLSLATSKTRVIAFQTYREDLQLLSGEDADQAEASAVEHLLYTIYESEDSTEPLAQLANIDLVATISEEIEKEFWDLGMIRVLLRAMKLTRDPASVQFIRDNYDRLIPFAKELILLMEELKVDGQISFQDMETSIVDLILSPAIRHLHVTRAWLLEVFVRGVIDIGAVQARRLEVLNHTLDQRALFRIRARLGEIHYFRQRKARIHELTPWLQPAFLYSAACLPAEEYRTWLGNIRLNLNFPLSSLFVDWARARR</sequence>
<gene>
    <name evidence="1" type="ORF">U8465_14500</name>
</gene>
<keyword evidence="2" id="KW-1185">Reference proteome</keyword>
<keyword evidence="1" id="KW-0695">RNA-directed DNA polymerase</keyword>
<dbReference type="EMBL" id="JAYESG010000006">
    <property type="protein sequence ID" value="MEA3518319.1"/>
    <property type="molecule type" value="Genomic_DNA"/>
</dbReference>
<accession>A0ACC6MY50</accession>